<reference evidence="4" key="1">
    <citation type="submission" date="2020-12" db="EMBL/GenBank/DDBJ databases">
        <authorList>
            <person name="Iha C."/>
        </authorList>
    </citation>
    <scope>NUCLEOTIDE SEQUENCE</scope>
</reference>
<dbReference type="SMART" id="SM00666">
    <property type="entry name" value="PB1"/>
    <property type="match status" value="1"/>
</dbReference>
<dbReference type="OrthoDB" id="2942533at2759"/>
<keyword evidence="1" id="KW-0677">Repeat</keyword>
<dbReference type="PANTHER" id="PTHR46183:SF8">
    <property type="entry name" value="PROTEIN CLMP1"/>
    <property type="match status" value="1"/>
</dbReference>
<evidence type="ECO:0000259" key="3">
    <source>
        <dbReference type="SMART" id="SM00666"/>
    </source>
</evidence>
<evidence type="ECO:0000256" key="2">
    <source>
        <dbReference type="SAM" id="MobiDB-lite"/>
    </source>
</evidence>
<dbReference type="SUPFAM" id="SSF54277">
    <property type="entry name" value="CAD &amp; PB1 domains"/>
    <property type="match status" value="1"/>
</dbReference>
<name>A0A8S1IJT4_9CHLO</name>
<proteinExistence type="predicted"/>
<dbReference type="Gene3D" id="3.10.20.90">
    <property type="entry name" value="Phosphatidylinositol 3-kinase Catalytic Subunit, Chain A, domain 1"/>
    <property type="match status" value="1"/>
</dbReference>
<dbReference type="InterPro" id="IPR019734">
    <property type="entry name" value="TPR_rpt"/>
</dbReference>
<dbReference type="InterPro" id="IPR000270">
    <property type="entry name" value="PB1_dom"/>
</dbReference>
<dbReference type="PANTHER" id="PTHR46183">
    <property type="entry name" value="PROTEIN CLMP1"/>
    <property type="match status" value="1"/>
</dbReference>
<dbReference type="InterPro" id="IPR011990">
    <property type="entry name" value="TPR-like_helical_dom_sf"/>
</dbReference>
<dbReference type="AlphaFoldDB" id="A0A8S1IJT4"/>
<feature type="compositionally biased region" description="Acidic residues" evidence="2">
    <location>
        <begin position="599"/>
        <end position="608"/>
    </location>
</feature>
<gene>
    <name evidence="4" type="ORF">OSTQU699_LOCUS287</name>
</gene>
<protein>
    <recommendedName>
        <fullName evidence="3">PB1 domain-containing protein</fullName>
    </recommendedName>
</protein>
<dbReference type="Proteomes" id="UP000708148">
    <property type="component" value="Unassembled WGS sequence"/>
</dbReference>
<feature type="region of interest" description="Disordered" evidence="2">
    <location>
        <begin position="595"/>
        <end position="640"/>
    </location>
</feature>
<evidence type="ECO:0000256" key="1">
    <source>
        <dbReference type="ARBA" id="ARBA00022737"/>
    </source>
</evidence>
<sequence>MKAKGAEETVCQDAADLKAKGNNLFASGDYAKALEVYDEGLKKLKDNGAEAAILHSNKAACYIQMKRFKDADRSCSAALAASPGNAKALVRRSRAYEQQGLYKQALADIQQVNRGESASAETKEAEKRLKDVLAGRRKGVADIGPRGMGKAGGRWPRMAYFAAKCVLDDEARMIHLAHGTSYAELLAMVKAKFPSSGPVALKYVDKEGDLVTIGERADVSAAIAESVAAYEKHLGGGHGPRLPPQIPPIKIHLFRVASEDEVPKPPEVEVAERAQALAVQKSLAARAAGRAGEEDGVGEIDDWLLDFANLFRESLGIDPDRHVEMHNVGVEKCQRALEASVQSKDALPIFDEAAEKFKEVTCVGLLNWGNVHLCVGHKLAGEAAMAGTPASSVEAEVLGFFDKAQGRYDEAMALKDDFYDGILALAQLEFERAKVKVGLIIEPPVASASGEGAEEADLNSAAALNEAMKKALGRVDTAKVAEVQPLVDKCWELYKKGVKLGEDLDAQSEKEKEKKAEAGSKPADTRVDRTAEGVDEPGLQTHALVMWANVQFEYSQILAVSGGEWRPMLDDAVVKFRKAGCNERDVIQALKSHIRSEELDIPEPPEEAAEAKASAATADGSPPVKGLPSLGSKPTKKAQN</sequence>
<dbReference type="Gene3D" id="1.25.40.10">
    <property type="entry name" value="Tetratricopeptide repeat domain"/>
    <property type="match status" value="1"/>
</dbReference>
<dbReference type="Pfam" id="PF00564">
    <property type="entry name" value="PB1"/>
    <property type="match status" value="1"/>
</dbReference>
<keyword evidence="5" id="KW-1185">Reference proteome</keyword>
<organism evidence="4 5">
    <name type="scientific">Ostreobium quekettii</name>
    <dbReference type="NCBI Taxonomy" id="121088"/>
    <lineage>
        <taxon>Eukaryota</taxon>
        <taxon>Viridiplantae</taxon>
        <taxon>Chlorophyta</taxon>
        <taxon>core chlorophytes</taxon>
        <taxon>Ulvophyceae</taxon>
        <taxon>TCBD clade</taxon>
        <taxon>Bryopsidales</taxon>
        <taxon>Ostreobineae</taxon>
        <taxon>Ostreobiaceae</taxon>
        <taxon>Ostreobium</taxon>
    </lineage>
</organism>
<evidence type="ECO:0000313" key="5">
    <source>
        <dbReference type="Proteomes" id="UP000708148"/>
    </source>
</evidence>
<evidence type="ECO:0000313" key="4">
    <source>
        <dbReference type="EMBL" id="CAD7694926.1"/>
    </source>
</evidence>
<dbReference type="InterPro" id="IPR044517">
    <property type="entry name" value="PHOX1-4"/>
</dbReference>
<feature type="domain" description="PB1" evidence="3">
    <location>
        <begin position="160"/>
        <end position="256"/>
    </location>
</feature>
<comment type="caution">
    <text evidence="4">The sequence shown here is derived from an EMBL/GenBank/DDBJ whole genome shotgun (WGS) entry which is preliminary data.</text>
</comment>
<feature type="region of interest" description="Disordered" evidence="2">
    <location>
        <begin position="505"/>
        <end position="529"/>
    </location>
</feature>
<dbReference type="SUPFAM" id="SSF48452">
    <property type="entry name" value="TPR-like"/>
    <property type="match status" value="1"/>
</dbReference>
<accession>A0A8S1IJT4</accession>
<dbReference type="EMBL" id="CAJHUC010000283">
    <property type="protein sequence ID" value="CAD7694926.1"/>
    <property type="molecule type" value="Genomic_DNA"/>
</dbReference>
<dbReference type="CDD" id="cd05992">
    <property type="entry name" value="PB1"/>
    <property type="match status" value="1"/>
</dbReference>
<dbReference type="SMART" id="SM00028">
    <property type="entry name" value="TPR"/>
    <property type="match status" value="3"/>
</dbReference>